<reference evidence="3" key="2">
    <citation type="submission" date="2020-06" db="EMBL/GenBank/DDBJ databases">
        <authorList>
            <person name="Ji K."/>
            <person name="Li J."/>
        </authorList>
    </citation>
    <scope>NUCLEOTIDE SEQUENCE</scope>
    <source>
        <strain evidence="3">JKM2019</strain>
        <tissue evidence="3">Whole body</tissue>
    </source>
</reference>
<feature type="compositionally biased region" description="Polar residues" evidence="1">
    <location>
        <begin position="30"/>
        <end position="45"/>
    </location>
</feature>
<evidence type="ECO:0000313" key="4">
    <source>
        <dbReference type="EMBL" id="KAH9493998.1"/>
    </source>
</evidence>
<name>A0A922HJ96_DERFA</name>
<dbReference type="GO" id="GO:0005763">
    <property type="term" value="C:mitochondrial small ribosomal subunit"/>
    <property type="evidence" value="ECO:0007669"/>
    <property type="project" value="TreeGrafter"/>
</dbReference>
<accession>A0A922HJ96</accession>
<reference evidence="4" key="1">
    <citation type="submission" date="2013-05" db="EMBL/GenBank/DDBJ databases">
        <authorList>
            <person name="Yim A.K.Y."/>
            <person name="Chan T.F."/>
            <person name="Ji K.M."/>
            <person name="Liu X.Y."/>
            <person name="Zhou J.W."/>
            <person name="Li R.Q."/>
            <person name="Yang K.Y."/>
            <person name="Li J."/>
            <person name="Li M."/>
            <person name="Law P.T.W."/>
            <person name="Wu Y.L."/>
            <person name="Cai Z.L."/>
            <person name="Qin H."/>
            <person name="Bao Y."/>
            <person name="Leung R.K.K."/>
            <person name="Ng P.K.S."/>
            <person name="Zou J."/>
            <person name="Zhong X.J."/>
            <person name="Ran P.X."/>
            <person name="Zhong N.S."/>
            <person name="Liu Z.G."/>
            <person name="Tsui S.K.W."/>
        </authorList>
    </citation>
    <scope>NUCLEOTIDE SEQUENCE</scope>
    <source>
        <strain evidence="4">Derf</strain>
        <tissue evidence="4">Whole organism</tissue>
    </source>
</reference>
<dbReference type="Proteomes" id="UP000790347">
    <property type="component" value="Unassembled WGS sequence"/>
</dbReference>
<dbReference type="AlphaFoldDB" id="A0A922HJ96"/>
<evidence type="ECO:0000313" key="3">
    <source>
        <dbReference type="EMBL" id="KAH7644143.1"/>
    </source>
</evidence>
<organism evidence="4 5">
    <name type="scientific">Dermatophagoides farinae</name>
    <name type="common">American house dust mite</name>
    <dbReference type="NCBI Taxonomy" id="6954"/>
    <lineage>
        <taxon>Eukaryota</taxon>
        <taxon>Metazoa</taxon>
        <taxon>Ecdysozoa</taxon>
        <taxon>Arthropoda</taxon>
        <taxon>Chelicerata</taxon>
        <taxon>Arachnida</taxon>
        <taxon>Acari</taxon>
        <taxon>Acariformes</taxon>
        <taxon>Sarcoptiformes</taxon>
        <taxon>Astigmata</taxon>
        <taxon>Psoroptidia</taxon>
        <taxon>Analgoidea</taxon>
        <taxon>Pyroglyphidae</taxon>
        <taxon>Dermatophagoidinae</taxon>
        <taxon>Dermatophagoides</taxon>
    </lineage>
</organism>
<dbReference type="GO" id="GO:0032543">
    <property type="term" value="P:mitochondrial translation"/>
    <property type="evidence" value="ECO:0007669"/>
    <property type="project" value="InterPro"/>
</dbReference>
<sequence>MLTNFNGKILRINNFRFLSSSSSSSSTTTATNENSKQSSDIRLMNNNDEDNFPILKILPFGKVKREQRIILKTEVISPRYKRLKDNCNWTNVWPTSRNFNPSTVPLPIHMSFVDDNKIRAPVGKFNNPELLKIPNFLHLTPVTVKKQCEAIKRFCTSWPKSLKTDDDCDRHFPITIRTKDFVFSGPSIRWPESRIVELSIKLSDLKLNEHAQDKMKRLLAHRYNHETDMATIRTDSCPLRKQNYDYAHYLLTASYFESWKTEKWESEKEYGDWERYFWNQSKSRESILTYMKHVKPEKSIEELEQQSNVQQYAKAVTELYDGGVHTGETTETLDQYKKSVLQILFPNQDSK</sequence>
<dbReference type="Pfam" id="PF10213">
    <property type="entry name" value="MRP-S28"/>
    <property type="match status" value="1"/>
</dbReference>
<comment type="caution">
    <text evidence="4">The sequence shown here is derived from an EMBL/GenBank/DDBJ whole genome shotgun (WGS) entry which is preliminary data.</text>
</comment>
<dbReference type="GO" id="GO:0003735">
    <property type="term" value="F:structural constituent of ribosome"/>
    <property type="evidence" value="ECO:0007669"/>
    <property type="project" value="InterPro"/>
</dbReference>
<feature type="compositionally biased region" description="Low complexity" evidence="1">
    <location>
        <begin position="20"/>
        <end position="29"/>
    </location>
</feature>
<dbReference type="PANTHER" id="PTHR13490">
    <property type="entry name" value="MITOCHONDRIAL 28S RIBOSOMAL PROTEIN S28"/>
    <property type="match status" value="1"/>
</dbReference>
<keyword evidence="4" id="KW-0689">Ribosomal protein</keyword>
<protein>
    <submittedName>
        <fullName evidence="3 4">28s ribosomal protein s35</fullName>
    </submittedName>
</protein>
<evidence type="ECO:0000313" key="5">
    <source>
        <dbReference type="Proteomes" id="UP000790347"/>
    </source>
</evidence>
<evidence type="ECO:0000259" key="2">
    <source>
        <dbReference type="Pfam" id="PF10213"/>
    </source>
</evidence>
<dbReference type="EMBL" id="ASGP02000008">
    <property type="protein sequence ID" value="KAH9493998.1"/>
    <property type="molecule type" value="Genomic_DNA"/>
</dbReference>
<feature type="region of interest" description="Disordered" evidence="1">
    <location>
        <begin position="20"/>
        <end position="45"/>
    </location>
</feature>
<feature type="domain" description="Small ribosomal subunit protein mS35 mitochondrial conserved" evidence="2">
    <location>
        <begin position="191"/>
        <end position="253"/>
    </location>
</feature>
<dbReference type="OrthoDB" id="283424at2759"/>
<reference evidence="3" key="3">
    <citation type="journal article" date="2021" name="World Allergy Organ. J.">
        <title>Chromosome-level assembly of Dermatophagoides farinae genome and transcriptome reveals two novel allergens Der f 37 and Der f 39.</title>
        <authorList>
            <person name="Chen J."/>
            <person name="Cai Z."/>
            <person name="Fan D."/>
            <person name="Hu J."/>
            <person name="Hou Y."/>
            <person name="He Y."/>
            <person name="Zhang Z."/>
            <person name="Zhao Z."/>
            <person name="Gao P."/>
            <person name="Hu W."/>
            <person name="Sun J."/>
            <person name="Li J."/>
            <person name="Ji K."/>
        </authorList>
    </citation>
    <scope>NUCLEOTIDE SEQUENCE</scope>
    <source>
        <strain evidence="3">JKM2019</strain>
    </source>
</reference>
<keyword evidence="5" id="KW-1185">Reference proteome</keyword>
<proteinExistence type="predicted"/>
<dbReference type="EMBL" id="SDOV01000002">
    <property type="protein sequence ID" value="KAH7644143.1"/>
    <property type="molecule type" value="Genomic_DNA"/>
</dbReference>
<dbReference type="PANTHER" id="PTHR13490:SF0">
    <property type="entry name" value="SMALL RIBOSOMAL SUBUNIT PROTEIN MS35"/>
    <property type="match status" value="1"/>
</dbReference>
<reference evidence="4" key="4">
    <citation type="journal article" date="2022" name="Res Sq">
        <title>Comparative Genomics Reveals Insights into the Divergent Evolution of Astigmatic Mites and Household Pest Adaptations.</title>
        <authorList>
            <person name="Xiong Q."/>
            <person name="Wan A.T.-Y."/>
            <person name="Liu X.-Y."/>
            <person name="Fung C.S.-H."/>
            <person name="Xiao X."/>
            <person name="Malainual N."/>
            <person name="Hou J."/>
            <person name="Wang L."/>
            <person name="Wang M."/>
            <person name="Yang K."/>
            <person name="Cui Y."/>
            <person name="Leung E."/>
            <person name="Nong W."/>
            <person name="Shin S.-K."/>
            <person name="Au S."/>
            <person name="Jeong K.Y."/>
            <person name="Chew F.T."/>
            <person name="Hui J."/>
            <person name="Leung T.F."/>
            <person name="Tungtrongchitr A."/>
            <person name="Zhong N."/>
            <person name="Liu Z."/>
            <person name="Tsui S."/>
        </authorList>
    </citation>
    <scope>NUCLEOTIDE SEQUENCE</scope>
    <source>
        <strain evidence="4">Derf</strain>
        <tissue evidence="4">Whole organism</tissue>
    </source>
</reference>
<dbReference type="InterPro" id="IPR019349">
    <property type="entry name" value="Ribosomal_mS35_mit"/>
</dbReference>
<gene>
    <name evidence="4" type="primary">MRPS35</name>
    <name evidence="4" type="ORF">DERF_014722</name>
    <name evidence="3" type="ORF">HUG17_6505</name>
</gene>
<evidence type="ECO:0000256" key="1">
    <source>
        <dbReference type="SAM" id="MobiDB-lite"/>
    </source>
</evidence>
<dbReference type="Proteomes" id="UP000828236">
    <property type="component" value="Unassembled WGS sequence"/>
</dbReference>
<keyword evidence="4" id="KW-0687">Ribonucleoprotein</keyword>
<dbReference type="InterPro" id="IPR039848">
    <property type="entry name" value="Ribosomal_mS35_mt"/>
</dbReference>